<feature type="region of interest" description="Disordered" evidence="6">
    <location>
        <begin position="87"/>
        <end position="253"/>
    </location>
</feature>
<evidence type="ECO:0000313" key="7">
    <source>
        <dbReference type="Proteomes" id="UP000694923"/>
    </source>
</evidence>
<feature type="region of interest" description="Disordered" evidence="6">
    <location>
        <begin position="329"/>
        <end position="353"/>
    </location>
</feature>
<name>A0ABM0QG60_GALVR</name>
<dbReference type="RefSeq" id="XP_008567351.1">
    <property type="nucleotide sequence ID" value="XM_008569129.1"/>
</dbReference>
<sequence>MESKDKDVVPSLGSPWASGTGPWDAILKAVKDQLPSLDSDSSLSDCGEEELFIFQRNQTVLIPDLSEELAEDPADGDKSRTWVVEAEGSPPEPVLVPMAFTAEPRSGWNARTKDSVSWEGRDPGGPSESCDEINSLLRMAEETPEGLEGDLASMSFNTKVSQSPPWGLQGEASPSPHEGDPNTDPPSTASQDPVNRRALRRERRKMIEKDILRKVTWDARDPACSDQSQEEMSCQAGESAHGPEPPPEVPREGWPVLSLKQLEEWDLDYTLQSLAGQEDNQGNHVPGGMWWATKADHHQSRDHTAPSAQDRLMERLALLCATQSRASASAWKVADSTARDTEEEAGRRCASTKPGCQAELDWNVAKGMRLKMEPPTIFIDLRQTEPPDHKSPESSSHSSSDTEEEEEETAALGDQQGPVAQASPSSRGLRDCTGKSQLLQQLREFRKGMAHPKPPASKGPGGQEAQVPEDVVGSGAGRKQHVQLWAEGQSTQARLPGRKSQGPAPSWAGDSQGSPGTSSGPTIDASAGWYSDGSLDYGVTSTTLSPTE</sequence>
<evidence type="ECO:0000256" key="1">
    <source>
        <dbReference type="ARBA" id="ARBA00022490"/>
    </source>
</evidence>
<accession>A0ABM0QG60</accession>
<protein>
    <recommendedName>
        <fullName evidence="4">Dynein axonemal assembly factor 8</fullName>
    </recommendedName>
    <alternativeName>
        <fullName evidence="5">Dynein axonemal-associated protein 1</fullName>
    </alternativeName>
</protein>
<feature type="compositionally biased region" description="Low complexity" evidence="6">
    <location>
        <begin position="513"/>
        <end position="522"/>
    </location>
</feature>
<feature type="compositionally biased region" description="Basic and acidic residues" evidence="6">
    <location>
        <begin position="205"/>
        <end position="223"/>
    </location>
</feature>
<comment type="function">
    <text evidence="2">In cyliated cells, dynein axonemal particle-specific protein required for deployment of ODA to the axoneme. Interacts with outer dynein arm (ODA) subunits.</text>
</comment>
<feature type="region of interest" description="Disordered" evidence="6">
    <location>
        <begin position="1"/>
        <end position="20"/>
    </location>
</feature>
<evidence type="ECO:0000256" key="5">
    <source>
        <dbReference type="ARBA" id="ARBA00030565"/>
    </source>
</evidence>
<feature type="compositionally biased region" description="Polar residues" evidence="6">
    <location>
        <begin position="154"/>
        <end position="164"/>
    </location>
</feature>
<feature type="compositionally biased region" description="Basic and acidic residues" evidence="6">
    <location>
        <begin position="382"/>
        <end position="392"/>
    </location>
</feature>
<gene>
    <name evidence="8" type="primary">LOC103587614</name>
</gene>
<keyword evidence="1" id="KW-0963">Cytoplasm</keyword>
<evidence type="ECO:0000256" key="2">
    <source>
        <dbReference type="ARBA" id="ARBA00024177"/>
    </source>
</evidence>
<dbReference type="Pfam" id="PF15773">
    <property type="entry name" value="DAAP1"/>
    <property type="match status" value="1"/>
</dbReference>
<feature type="region of interest" description="Disordered" evidence="6">
    <location>
        <begin position="382"/>
        <end position="548"/>
    </location>
</feature>
<dbReference type="PANTHER" id="PTHR35977">
    <property type="entry name" value="CHROMOSOME 16 OPEN READING FRAME 71"/>
    <property type="match status" value="1"/>
</dbReference>
<proteinExistence type="predicted"/>
<dbReference type="InterPro" id="IPR031531">
    <property type="entry name" value="DNAAF8"/>
</dbReference>
<dbReference type="PANTHER" id="PTHR35977:SF1">
    <property type="entry name" value="DYNEIN AXONEMAL ASSEMBLY FACTOR 8"/>
    <property type="match status" value="1"/>
</dbReference>
<evidence type="ECO:0000313" key="8">
    <source>
        <dbReference type="RefSeq" id="XP_008567351.1"/>
    </source>
</evidence>
<feature type="compositionally biased region" description="Polar residues" evidence="6">
    <location>
        <begin position="539"/>
        <end position="548"/>
    </location>
</feature>
<dbReference type="Proteomes" id="UP000694923">
    <property type="component" value="Unplaced"/>
</dbReference>
<comment type="subcellular location">
    <subcellularLocation>
        <location evidence="3">Dynein axonemal particle</location>
    </subcellularLocation>
</comment>
<feature type="compositionally biased region" description="Basic and acidic residues" evidence="6">
    <location>
        <begin position="337"/>
        <end position="347"/>
    </location>
</feature>
<dbReference type="GeneID" id="103587614"/>
<evidence type="ECO:0000256" key="6">
    <source>
        <dbReference type="SAM" id="MobiDB-lite"/>
    </source>
</evidence>
<organism evidence="7 8">
    <name type="scientific">Galeopterus variegatus</name>
    <name type="common">Malayan flying lemur</name>
    <name type="synonym">Cynocephalus variegatus</name>
    <dbReference type="NCBI Taxonomy" id="482537"/>
    <lineage>
        <taxon>Eukaryota</taxon>
        <taxon>Metazoa</taxon>
        <taxon>Chordata</taxon>
        <taxon>Craniata</taxon>
        <taxon>Vertebrata</taxon>
        <taxon>Euteleostomi</taxon>
        <taxon>Mammalia</taxon>
        <taxon>Eutheria</taxon>
        <taxon>Euarchontoglires</taxon>
        <taxon>Dermoptera</taxon>
        <taxon>Cynocephalidae</taxon>
        <taxon>Galeopterus</taxon>
    </lineage>
</organism>
<keyword evidence="7" id="KW-1185">Reference proteome</keyword>
<reference evidence="8" key="1">
    <citation type="submission" date="2025-08" db="UniProtKB">
        <authorList>
            <consortium name="RefSeq"/>
        </authorList>
    </citation>
    <scope>IDENTIFICATION</scope>
</reference>
<evidence type="ECO:0000256" key="4">
    <source>
        <dbReference type="ARBA" id="ARBA00024428"/>
    </source>
</evidence>
<evidence type="ECO:0000256" key="3">
    <source>
        <dbReference type="ARBA" id="ARBA00024190"/>
    </source>
</evidence>
<feature type="compositionally biased region" description="Basic and acidic residues" evidence="6">
    <location>
        <begin position="111"/>
        <end position="122"/>
    </location>
</feature>